<reference evidence="1 2" key="1">
    <citation type="journal article" date="2014" name="Am. J. Bot.">
        <title>Genome assembly and annotation for red clover (Trifolium pratense; Fabaceae).</title>
        <authorList>
            <person name="Istvanek J."/>
            <person name="Jaros M."/>
            <person name="Krenek A."/>
            <person name="Repkova J."/>
        </authorList>
    </citation>
    <scope>NUCLEOTIDE SEQUENCE [LARGE SCALE GENOMIC DNA]</scope>
    <source>
        <strain evidence="2">cv. Tatra</strain>
        <tissue evidence="1">Young leaves</tissue>
    </source>
</reference>
<organism evidence="1 2">
    <name type="scientific">Trifolium pratense</name>
    <name type="common">Red clover</name>
    <dbReference type="NCBI Taxonomy" id="57577"/>
    <lineage>
        <taxon>Eukaryota</taxon>
        <taxon>Viridiplantae</taxon>
        <taxon>Streptophyta</taxon>
        <taxon>Embryophyta</taxon>
        <taxon>Tracheophyta</taxon>
        <taxon>Spermatophyta</taxon>
        <taxon>Magnoliopsida</taxon>
        <taxon>eudicotyledons</taxon>
        <taxon>Gunneridae</taxon>
        <taxon>Pentapetalae</taxon>
        <taxon>rosids</taxon>
        <taxon>fabids</taxon>
        <taxon>Fabales</taxon>
        <taxon>Fabaceae</taxon>
        <taxon>Papilionoideae</taxon>
        <taxon>50 kb inversion clade</taxon>
        <taxon>NPAAA clade</taxon>
        <taxon>Hologalegina</taxon>
        <taxon>IRL clade</taxon>
        <taxon>Trifolieae</taxon>
        <taxon>Trifolium</taxon>
    </lineage>
</organism>
<dbReference type="InterPro" id="IPR029055">
    <property type="entry name" value="Ntn_hydrolases_N"/>
</dbReference>
<name>A0A2K3LTT0_TRIPR</name>
<comment type="caution">
    <text evidence="1">The sequence shown here is derived from an EMBL/GenBank/DDBJ whole genome shotgun (WGS) entry which is preliminary data.</text>
</comment>
<gene>
    <name evidence="1" type="ORF">L195_g037965</name>
</gene>
<dbReference type="EMBL" id="ASHM01040948">
    <property type="protein sequence ID" value="PNX81940.1"/>
    <property type="molecule type" value="Genomic_DNA"/>
</dbReference>
<evidence type="ECO:0000313" key="2">
    <source>
        <dbReference type="Proteomes" id="UP000236291"/>
    </source>
</evidence>
<proteinExistence type="predicted"/>
<dbReference type="ExpressionAtlas" id="A0A2K3LTT0">
    <property type="expression patterns" value="baseline"/>
</dbReference>
<accession>A0A2K3LTT0</accession>
<dbReference type="Proteomes" id="UP000236291">
    <property type="component" value="Unassembled WGS sequence"/>
</dbReference>
<evidence type="ECO:0000313" key="1">
    <source>
        <dbReference type="EMBL" id="PNX81940.1"/>
    </source>
</evidence>
<dbReference type="GO" id="GO:0000502">
    <property type="term" value="C:proteasome complex"/>
    <property type="evidence" value="ECO:0007669"/>
    <property type="project" value="UniProtKB-KW"/>
</dbReference>
<dbReference type="Gene3D" id="3.60.20.10">
    <property type="entry name" value="Glutamine Phosphoribosylpyrophosphate, subunit 1, domain 1"/>
    <property type="match status" value="1"/>
</dbReference>
<sequence length="75" mass="8108">MLGVPRNSKELVKKAVSLAIARDGASGGVVRTVIINSEGVTRNFYPGDQLPIWHDELESHNSLLDILGAPEPMNI</sequence>
<dbReference type="AlphaFoldDB" id="A0A2K3LTT0"/>
<dbReference type="SUPFAM" id="SSF56235">
    <property type="entry name" value="N-terminal nucleophile aminohydrolases (Ntn hydrolases)"/>
    <property type="match status" value="1"/>
</dbReference>
<reference evidence="1 2" key="2">
    <citation type="journal article" date="2017" name="Front. Plant Sci.">
        <title>Gene Classification and Mining of Molecular Markers Useful in Red Clover (Trifolium pratense) Breeding.</title>
        <authorList>
            <person name="Istvanek J."/>
            <person name="Dluhosova J."/>
            <person name="Dluhos P."/>
            <person name="Patkova L."/>
            <person name="Nedelnik J."/>
            <person name="Repkova J."/>
        </authorList>
    </citation>
    <scope>NUCLEOTIDE SEQUENCE [LARGE SCALE GENOMIC DNA]</scope>
    <source>
        <strain evidence="2">cv. Tatra</strain>
        <tissue evidence="1">Young leaves</tissue>
    </source>
</reference>
<protein>
    <submittedName>
        <fullName evidence="1">Proteasome subunit beta type-6-like protein</fullName>
    </submittedName>
</protein>
<keyword evidence="1" id="KW-0647">Proteasome</keyword>
<dbReference type="STRING" id="57577.A0A2K3LTT0"/>